<evidence type="ECO:0008006" key="3">
    <source>
        <dbReference type="Google" id="ProtNLM"/>
    </source>
</evidence>
<evidence type="ECO:0000313" key="2">
    <source>
        <dbReference type="Proteomes" id="UP000196005"/>
    </source>
</evidence>
<dbReference type="RefSeq" id="WP_087438104.1">
    <property type="nucleotide sequence ID" value="NZ_CP021416.1"/>
</dbReference>
<keyword evidence="2" id="KW-1185">Reference proteome</keyword>
<organism evidence="1 2">
    <name type="scientific">Sulfurospirillum diekertiae</name>
    <dbReference type="NCBI Taxonomy" id="1854492"/>
    <lineage>
        <taxon>Bacteria</taxon>
        <taxon>Pseudomonadati</taxon>
        <taxon>Campylobacterota</taxon>
        <taxon>Epsilonproteobacteria</taxon>
        <taxon>Campylobacterales</taxon>
        <taxon>Sulfurospirillaceae</taxon>
        <taxon>Sulfurospirillum</taxon>
    </lineage>
</organism>
<dbReference type="EMBL" id="CP021416">
    <property type="protein sequence ID" value="ARU48103.1"/>
    <property type="molecule type" value="Genomic_DNA"/>
</dbReference>
<evidence type="ECO:0000313" key="1">
    <source>
        <dbReference type="EMBL" id="ARU48103.1"/>
    </source>
</evidence>
<sequence length="96" mass="10931">MNNVNYRHKSTKNDDINKKYFDERRYQRLVESYGSVLTKEQLCEVLQISLSSLNSYIVKGVSIPEYKKLGPGGSSGRIVFPVENVVSFLSNTIRIA</sequence>
<dbReference type="AlphaFoldDB" id="A0A1Y0HLI9"/>
<reference evidence="2" key="1">
    <citation type="submission" date="2017-05" db="EMBL/GenBank/DDBJ databases">
        <title>Dechlorination kinetics govern the competition between two new strains of the genus Sulfurospirillum.</title>
        <authorList>
            <person name="Buttet G.F."/>
            <person name="Murray A.M."/>
            <person name="Goris T."/>
            <person name="Burion M."/>
            <person name="Lin B."/>
            <person name="Rolle M."/>
            <person name="Maillard J."/>
        </authorList>
    </citation>
    <scope>NUCLEOTIDE SEQUENCE [LARGE SCALE GENOMIC DNA]</scope>
    <source>
        <strain evidence="2">SL2-1</strain>
    </source>
</reference>
<dbReference type="Proteomes" id="UP000196005">
    <property type="component" value="Chromosome"/>
</dbReference>
<proteinExistence type="predicted"/>
<protein>
    <recommendedName>
        <fullName evidence="3">Helix-turn-helix domain-containing protein</fullName>
    </recommendedName>
</protein>
<name>A0A1Y0HLI9_9BACT</name>
<dbReference type="KEGG" id="suls:Sdiek1_0937"/>
<gene>
    <name evidence="1" type="ORF">Sdiek1_0937</name>
</gene>
<accession>A0A1Y0HLI9</accession>